<dbReference type="Pfam" id="PF04003">
    <property type="entry name" value="Utp12"/>
    <property type="match status" value="1"/>
</dbReference>
<feature type="compositionally biased region" description="Acidic residues" evidence="4">
    <location>
        <begin position="55"/>
        <end position="76"/>
    </location>
</feature>
<dbReference type="Proteomes" id="UP000031186">
    <property type="component" value="Unassembled WGS sequence"/>
</dbReference>
<keyword evidence="7" id="KW-1185">Reference proteome</keyword>
<comment type="subcellular location">
    <subcellularLocation>
        <location evidence="1">Nucleus</location>
    </subcellularLocation>
</comment>
<organism evidence="6 7">
    <name type="scientific">Metarhizium anisopliae (strain ARSEF 549)</name>
    <dbReference type="NCBI Taxonomy" id="3151832"/>
    <lineage>
        <taxon>Eukaryota</taxon>
        <taxon>Fungi</taxon>
        <taxon>Dikarya</taxon>
        <taxon>Ascomycota</taxon>
        <taxon>Pezizomycotina</taxon>
        <taxon>Sordariomycetes</taxon>
        <taxon>Hypocreomycetidae</taxon>
        <taxon>Hypocreales</taxon>
        <taxon>Clavicipitaceae</taxon>
        <taxon>Metarhizium</taxon>
    </lineage>
</organism>
<dbReference type="GO" id="GO:0000462">
    <property type="term" value="P:maturation of SSU-rRNA from tricistronic rRNA transcript (SSU-rRNA, 5.8S rRNA, LSU-rRNA)"/>
    <property type="evidence" value="ECO:0007669"/>
    <property type="project" value="TreeGrafter"/>
</dbReference>
<dbReference type="EMBL" id="AZNF01000013">
    <property type="protein sequence ID" value="KID62078.1"/>
    <property type="molecule type" value="Genomic_DNA"/>
</dbReference>
<accession>A0A0B4EVL5</accession>
<dbReference type="AlphaFoldDB" id="A0A0B4EVL5"/>
<dbReference type="VEuPathDB" id="FungiDB:MAN_08757"/>
<evidence type="ECO:0000313" key="6">
    <source>
        <dbReference type="EMBL" id="KID62078.1"/>
    </source>
</evidence>
<protein>
    <submittedName>
        <fullName evidence="6">U3 small nucleolar RNA-associated protein 5</fullName>
    </submittedName>
</protein>
<comment type="similarity">
    <text evidence="3">Belongs to the UTP5 family.</text>
</comment>
<feature type="compositionally biased region" description="Low complexity" evidence="4">
    <location>
        <begin position="83"/>
        <end position="92"/>
    </location>
</feature>
<proteinExistence type="inferred from homology"/>
<evidence type="ECO:0000313" key="7">
    <source>
        <dbReference type="Proteomes" id="UP000031186"/>
    </source>
</evidence>
<dbReference type="InterPro" id="IPR052414">
    <property type="entry name" value="U3_snoRNA-assoc_WDR"/>
</dbReference>
<evidence type="ECO:0000256" key="3">
    <source>
        <dbReference type="ARBA" id="ARBA00038335"/>
    </source>
</evidence>
<sequence>MPMSMKRKVPAKLAAPVVKPSAKIPTKTTIDESRTFVATADALQSSQIEAIEISSDTDSEEDISDLEDNAEEEQTNGEETVPKAASAAVAKVNGTNPKANDHELEGSDGEEETSPSFGELLRGNETIDVPALLQQSVSASTTAQPARTAIVPPSHQSLTTVLTQALKTDDTDLLESCLHTTDITTVRNTIERIDSSLAGILLNKLAARLYRRPGRAGNLMTWVQWTLISHGGALASQPDVVHSLNGLQKVLAERAKGLNSLLALKGKLDMLDLQMDLRRKMQRNAGLLHQGEDADEEEEDAIWVEGETSPVGRKDLANGARSIRGRGNGDDDDQDNEDLPMTNGVGDSEDEEEDSDVAEDDDSEVAEESLDEDEVDHEDVDDSMGEEEESDVEAAPPSKMQKVVKSFSKRK</sequence>
<gene>
    <name evidence="6" type="ORF">MAN_08757</name>
</gene>
<dbReference type="GO" id="GO:0005730">
    <property type="term" value="C:nucleolus"/>
    <property type="evidence" value="ECO:0007669"/>
    <property type="project" value="TreeGrafter"/>
</dbReference>
<dbReference type="OrthoDB" id="30195at2759"/>
<evidence type="ECO:0000256" key="2">
    <source>
        <dbReference type="ARBA" id="ARBA00023242"/>
    </source>
</evidence>
<name>A0A0B4EVL5_METAF</name>
<dbReference type="InterPro" id="IPR007148">
    <property type="entry name" value="SSU_processome_Utp12"/>
</dbReference>
<feature type="compositionally biased region" description="Acidic residues" evidence="4">
    <location>
        <begin position="347"/>
        <end position="392"/>
    </location>
</feature>
<feature type="region of interest" description="Disordered" evidence="4">
    <location>
        <begin position="305"/>
        <end position="411"/>
    </location>
</feature>
<feature type="region of interest" description="Disordered" evidence="4">
    <location>
        <begin position="1"/>
        <end position="22"/>
    </location>
</feature>
<comment type="caution">
    <text evidence="6">The sequence shown here is derived from an EMBL/GenBank/DDBJ whole genome shotgun (WGS) entry which is preliminary data.</text>
</comment>
<dbReference type="PANTHER" id="PTHR44267">
    <property type="entry name" value="WD REPEAT-CONTAINING PROTEIN 43"/>
    <property type="match status" value="1"/>
</dbReference>
<feature type="domain" description="Small-subunit processome Utp12" evidence="5">
    <location>
        <begin position="170"/>
        <end position="271"/>
    </location>
</feature>
<evidence type="ECO:0000256" key="1">
    <source>
        <dbReference type="ARBA" id="ARBA00004123"/>
    </source>
</evidence>
<dbReference type="PANTHER" id="PTHR44267:SF1">
    <property type="entry name" value="WD REPEAT-CONTAINING PROTEIN 43"/>
    <property type="match status" value="1"/>
</dbReference>
<feature type="non-terminal residue" evidence="6">
    <location>
        <position position="1"/>
    </location>
</feature>
<keyword evidence="2" id="KW-0539">Nucleus</keyword>
<feature type="region of interest" description="Disordered" evidence="4">
    <location>
        <begin position="46"/>
        <end position="118"/>
    </location>
</feature>
<feature type="compositionally biased region" description="Basic residues" evidence="4">
    <location>
        <begin position="1"/>
        <end position="10"/>
    </location>
</feature>
<evidence type="ECO:0000256" key="4">
    <source>
        <dbReference type="SAM" id="MobiDB-lite"/>
    </source>
</evidence>
<evidence type="ECO:0000259" key="5">
    <source>
        <dbReference type="Pfam" id="PF04003"/>
    </source>
</evidence>
<dbReference type="HOGENOM" id="CLU_038849_0_0_1"/>
<reference evidence="6 7" key="1">
    <citation type="journal article" date="2014" name="Proc. Natl. Acad. Sci. U.S.A.">
        <title>Trajectory and genomic determinants of fungal-pathogen speciation and host adaptation.</title>
        <authorList>
            <person name="Hu X."/>
            <person name="Xiao G."/>
            <person name="Zheng P."/>
            <person name="Shang Y."/>
            <person name="Su Y."/>
            <person name="Zhang X."/>
            <person name="Liu X."/>
            <person name="Zhan S."/>
            <person name="St Leger R.J."/>
            <person name="Wang C."/>
        </authorList>
    </citation>
    <scope>NUCLEOTIDE SEQUENCE [LARGE SCALE GENOMIC DNA]</scope>
    <source>
        <strain evidence="6 7">ARSEF 549</strain>
    </source>
</reference>